<dbReference type="InterPro" id="IPR052163">
    <property type="entry name" value="DGC-Regulatory_Protein"/>
</dbReference>
<keyword evidence="3" id="KW-0808">Transferase</keyword>
<dbReference type="Proteomes" id="UP001553161">
    <property type="component" value="Unassembled WGS sequence"/>
</dbReference>
<evidence type="ECO:0000256" key="1">
    <source>
        <dbReference type="SAM" id="Coils"/>
    </source>
</evidence>
<dbReference type="Gene3D" id="3.30.70.270">
    <property type="match status" value="1"/>
</dbReference>
<organism evidence="3 4">
    <name type="scientific">Meridianimarinicoccus marinus</name>
    <dbReference type="NCBI Taxonomy" id="3231483"/>
    <lineage>
        <taxon>Bacteria</taxon>
        <taxon>Pseudomonadati</taxon>
        <taxon>Pseudomonadota</taxon>
        <taxon>Alphaproteobacteria</taxon>
        <taxon>Rhodobacterales</taxon>
        <taxon>Paracoccaceae</taxon>
        <taxon>Meridianimarinicoccus</taxon>
    </lineage>
</organism>
<dbReference type="NCBIfam" id="TIGR00254">
    <property type="entry name" value="GGDEF"/>
    <property type="match status" value="1"/>
</dbReference>
<dbReference type="GO" id="GO:0052621">
    <property type="term" value="F:diguanylate cyclase activity"/>
    <property type="evidence" value="ECO:0007669"/>
    <property type="project" value="UniProtKB-EC"/>
</dbReference>
<evidence type="ECO:0000259" key="2">
    <source>
        <dbReference type="PROSITE" id="PS50887"/>
    </source>
</evidence>
<gene>
    <name evidence="3" type="ORF">AB0T83_01745</name>
</gene>
<keyword evidence="4" id="KW-1185">Reference proteome</keyword>
<dbReference type="EC" id="2.7.7.65" evidence="3"/>
<sequence length="350" mass="37905">MTPPVILGAGDGDALMPLHMRLSPCGTILHTGPTLAKLRKGSTLVGRKLFDVFRLRRPHLTGASPQLARLIRQRLQVQFREPPETSLNGLMVTDATGESLLVNFSFGTGLVDAIRDYDLHLPDFAATDPSIEMLYLIEANATVLDEWRRLNLRLQSAKMEAEKQAYTDTLTGLRNRRALDHVLGRLVDAGEPFGVIHLDLDFFKQVNDTLGHAAGDHVLQVAAKVMVQTTRAQDTLIRAGGDEFVILLPGTVDHGHLLRLAERLIERLEVPIPFGDDLCRISGSAGITVCHGGGKPADAVLQEADEALYASKARGRGCATMYRAVKGAKVAPFERKPAKGDDGPTTAASG</sequence>
<dbReference type="Pfam" id="PF00990">
    <property type="entry name" value="GGDEF"/>
    <property type="match status" value="1"/>
</dbReference>
<dbReference type="InterPro" id="IPR042463">
    <property type="entry name" value="HNOB_dom_associated_sf"/>
</dbReference>
<comment type="caution">
    <text evidence="3">The sequence shown here is derived from an EMBL/GenBank/DDBJ whole genome shotgun (WGS) entry which is preliminary data.</text>
</comment>
<dbReference type="Gene3D" id="3.30.450.260">
    <property type="entry name" value="Haem NO binding associated domain"/>
    <property type="match status" value="1"/>
</dbReference>
<keyword evidence="3" id="KW-0548">Nucleotidyltransferase</keyword>
<dbReference type="InterPro" id="IPR029787">
    <property type="entry name" value="Nucleotide_cyclase"/>
</dbReference>
<dbReference type="RefSeq" id="WP_366191008.1">
    <property type="nucleotide sequence ID" value="NZ_JBFBVU010000001.1"/>
</dbReference>
<dbReference type="SMART" id="SM00267">
    <property type="entry name" value="GGDEF"/>
    <property type="match status" value="1"/>
</dbReference>
<dbReference type="PROSITE" id="PS50887">
    <property type="entry name" value="GGDEF"/>
    <property type="match status" value="1"/>
</dbReference>
<dbReference type="InterPro" id="IPR043128">
    <property type="entry name" value="Rev_trsase/Diguanyl_cyclase"/>
</dbReference>
<dbReference type="PANTHER" id="PTHR46663">
    <property type="entry name" value="DIGUANYLATE CYCLASE DGCT-RELATED"/>
    <property type="match status" value="1"/>
</dbReference>
<protein>
    <submittedName>
        <fullName evidence="3">GGDEF domain-containing protein</fullName>
        <ecNumber evidence="3">2.7.7.65</ecNumber>
    </submittedName>
</protein>
<dbReference type="InterPro" id="IPR000160">
    <property type="entry name" value="GGDEF_dom"/>
</dbReference>
<dbReference type="PANTHER" id="PTHR46663:SF4">
    <property type="entry name" value="DIGUANYLATE CYCLASE DGCT-RELATED"/>
    <property type="match status" value="1"/>
</dbReference>
<evidence type="ECO:0000313" key="4">
    <source>
        <dbReference type="Proteomes" id="UP001553161"/>
    </source>
</evidence>
<keyword evidence="1" id="KW-0175">Coiled coil</keyword>
<dbReference type="SUPFAM" id="SSF55073">
    <property type="entry name" value="Nucleotide cyclase"/>
    <property type="match status" value="1"/>
</dbReference>
<name>A0ABV3L1S5_9RHOB</name>
<proteinExistence type="predicted"/>
<evidence type="ECO:0000313" key="3">
    <source>
        <dbReference type="EMBL" id="MEV8465504.1"/>
    </source>
</evidence>
<feature type="coiled-coil region" evidence="1">
    <location>
        <begin position="144"/>
        <end position="176"/>
    </location>
</feature>
<feature type="domain" description="GGDEF" evidence="2">
    <location>
        <begin position="191"/>
        <end position="324"/>
    </location>
</feature>
<dbReference type="EMBL" id="JBFBVU010000001">
    <property type="protein sequence ID" value="MEV8465504.1"/>
    <property type="molecule type" value="Genomic_DNA"/>
</dbReference>
<dbReference type="CDD" id="cd01949">
    <property type="entry name" value="GGDEF"/>
    <property type="match status" value="1"/>
</dbReference>
<reference evidence="3 4" key="1">
    <citation type="submission" date="2024-07" db="EMBL/GenBank/DDBJ databases">
        <authorList>
            <person name="Kang M."/>
        </authorList>
    </citation>
    <scope>NUCLEOTIDE SEQUENCE [LARGE SCALE GENOMIC DNA]</scope>
    <source>
        <strain evidence="3 4">DFM31</strain>
    </source>
</reference>
<accession>A0ABV3L1S5</accession>